<dbReference type="SMART" id="SM00421">
    <property type="entry name" value="HTH_LUXR"/>
    <property type="match status" value="1"/>
</dbReference>
<feature type="transmembrane region" description="Helical" evidence="1">
    <location>
        <begin position="335"/>
        <end position="355"/>
    </location>
</feature>
<dbReference type="SUPFAM" id="SSF46894">
    <property type="entry name" value="C-terminal effector domain of the bipartite response regulators"/>
    <property type="match status" value="1"/>
</dbReference>
<reference evidence="4" key="3">
    <citation type="journal article" date="2019" name="Microbiol. Resour. Announc.">
        <title>Draft Genome Sequences of Type Strains of Gordonibacter faecihominis, Paraeggerthella hongkongensis, Parvibacter caecicola,Slackia equolifaciens, Slackia faecicanis, and Slackia isoflavoniconvertens.</title>
        <authorList>
            <person name="Danylec N."/>
            <person name="Stoll D.A."/>
            <person name="Dotsch A."/>
            <person name="Huch M."/>
        </authorList>
    </citation>
    <scope>NUCLEOTIDE SEQUENCE</scope>
    <source>
        <strain evidence="4">DSM 16107</strain>
    </source>
</reference>
<dbReference type="EMBL" id="PPTT01000001">
    <property type="protein sequence ID" value="RDB71726.1"/>
    <property type="molecule type" value="Genomic_DNA"/>
</dbReference>
<feature type="transmembrane region" description="Helical" evidence="1">
    <location>
        <begin position="242"/>
        <end position="262"/>
    </location>
</feature>
<organism evidence="4 6">
    <name type="scientific">Eggerthella sinensis</name>
    <dbReference type="NCBI Taxonomy" id="242230"/>
    <lineage>
        <taxon>Bacteria</taxon>
        <taxon>Bacillati</taxon>
        <taxon>Actinomycetota</taxon>
        <taxon>Coriobacteriia</taxon>
        <taxon>Eggerthellales</taxon>
        <taxon>Eggerthellaceae</taxon>
        <taxon>Eggerthella</taxon>
    </lineage>
</organism>
<evidence type="ECO:0000256" key="1">
    <source>
        <dbReference type="SAM" id="Phobius"/>
    </source>
</evidence>
<feature type="transmembrane region" description="Helical" evidence="1">
    <location>
        <begin position="296"/>
        <end position="315"/>
    </location>
</feature>
<evidence type="ECO:0000313" key="3">
    <source>
        <dbReference type="EMBL" id="RDB71726.1"/>
    </source>
</evidence>
<keyword evidence="5" id="KW-1185">Reference proteome</keyword>
<feature type="transmembrane region" description="Helical" evidence="1">
    <location>
        <begin position="50"/>
        <end position="79"/>
    </location>
</feature>
<dbReference type="Proteomes" id="UP000270112">
    <property type="component" value="Unassembled WGS sequence"/>
</dbReference>
<feature type="transmembrane region" description="Helical" evidence="1">
    <location>
        <begin position="147"/>
        <end position="166"/>
    </location>
</feature>
<accession>A0A3N0IZC9</accession>
<dbReference type="CDD" id="cd06170">
    <property type="entry name" value="LuxR_C_like"/>
    <property type="match status" value="1"/>
</dbReference>
<keyword evidence="1" id="KW-0472">Membrane</keyword>
<dbReference type="InterPro" id="IPR036388">
    <property type="entry name" value="WH-like_DNA-bd_sf"/>
</dbReference>
<feature type="domain" description="HTH luxR-type" evidence="2">
    <location>
        <begin position="413"/>
        <end position="470"/>
    </location>
</feature>
<feature type="transmembrane region" description="Helical" evidence="1">
    <location>
        <begin position="271"/>
        <end position="290"/>
    </location>
</feature>
<dbReference type="GO" id="GO:0006355">
    <property type="term" value="P:regulation of DNA-templated transcription"/>
    <property type="evidence" value="ECO:0007669"/>
    <property type="project" value="InterPro"/>
</dbReference>
<reference evidence="6" key="2">
    <citation type="submission" date="2018-05" db="EMBL/GenBank/DDBJ databases">
        <title>Genome Sequencing of selected type strains of the family Eggerthellaceae.</title>
        <authorList>
            <person name="Danylec N."/>
            <person name="Stoll D.A."/>
            <person name="Doetsch A."/>
            <person name="Huch M."/>
        </authorList>
    </citation>
    <scope>NUCLEOTIDE SEQUENCE [LARGE SCALE GENOMIC DNA]</scope>
    <source>
        <strain evidence="6">DSM 16107</strain>
    </source>
</reference>
<evidence type="ECO:0000313" key="6">
    <source>
        <dbReference type="Proteomes" id="UP000270112"/>
    </source>
</evidence>
<gene>
    <name evidence="3" type="ORF">C1876_00010</name>
    <name evidence="4" type="ORF">DMP09_05295</name>
</gene>
<keyword evidence="1" id="KW-1133">Transmembrane helix</keyword>
<feature type="transmembrane region" description="Helical" evidence="1">
    <location>
        <begin position="20"/>
        <end position="38"/>
    </location>
</feature>
<evidence type="ECO:0000313" key="5">
    <source>
        <dbReference type="Proteomes" id="UP000253817"/>
    </source>
</evidence>
<evidence type="ECO:0000259" key="2">
    <source>
        <dbReference type="SMART" id="SM00421"/>
    </source>
</evidence>
<dbReference type="GO" id="GO:0003677">
    <property type="term" value="F:DNA binding"/>
    <property type="evidence" value="ECO:0007669"/>
    <property type="project" value="InterPro"/>
</dbReference>
<evidence type="ECO:0000313" key="4">
    <source>
        <dbReference type="EMBL" id="RNM42349.1"/>
    </source>
</evidence>
<dbReference type="AlphaFoldDB" id="A0A3N0IZC9"/>
<dbReference type="InterPro" id="IPR016032">
    <property type="entry name" value="Sig_transdc_resp-reg_C-effctor"/>
</dbReference>
<feature type="transmembrane region" description="Helical" evidence="1">
    <location>
        <begin position="117"/>
        <end position="140"/>
    </location>
</feature>
<feature type="transmembrane region" description="Helical" evidence="1">
    <location>
        <begin position="217"/>
        <end position="236"/>
    </location>
</feature>
<dbReference type="Pfam" id="PF00196">
    <property type="entry name" value="GerE"/>
    <property type="match status" value="1"/>
</dbReference>
<feature type="transmembrane region" description="Helical" evidence="1">
    <location>
        <begin position="178"/>
        <end position="196"/>
    </location>
</feature>
<comment type="caution">
    <text evidence="4">The sequence shown here is derived from an EMBL/GenBank/DDBJ whole genome shotgun (WGS) entry which is preliminary data.</text>
</comment>
<proteinExistence type="predicted"/>
<feature type="transmembrane region" description="Helical" evidence="1">
    <location>
        <begin position="91"/>
        <end position="111"/>
    </location>
</feature>
<dbReference type="Gene3D" id="1.10.10.10">
    <property type="entry name" value="Winged helix-like DNA-binding domain superfamily/Winged helix DNA-binding domain"/>
    <property type="match status" value="1"/>
</dbReference>
<sequence>MLQSPAPIKDFMTRAQLHTLLLLMGGFVAYKLSILLAWNGDALTGPTWDALQPACFVALFCTWGIVSAATLLAALAVFARKRLAWSSVMRLLPPGFALALGGALAFLSLVFSNASLTLVVAAAAVMSTGYALLHFVWAILALRANLLTVLAALTVGQLITSGAFMALKQAGTEVQASFLIASCAILFVTVHALASREGASAAPFADRHRRTRPQRDPLVIGIAASTLGVGILWGSSPSLRDYTLWVFGAIAVCATFFAVSLIQKREANAEALIRLVFAMLGIAILLNAVAPDWHAVFMGAVWMGYSMLSLCLFLLGRNDAEGHARPNGKQLIEALALFDACIALGLVMGRIMSVAVPSIETPTTVAVALLLAFIFLFGNRSTARQAPPSEQHPADLDDVNEAIRSQCQAFAARHELTDAECDTLFYLVKGLTIKRIAEARYVSLNTIKSQMTSIYRKAGVHSKQDLLGMFETEHPDCG</sequence>
<dbReference type="Proteomes" id="UP000253817">
    <property type="component" value="Unassembled WGS sequence"/>
</dbReference>
<keyword evidence="1" id="KW-0812">Transmembrane</keyword>
<name>A0A3N0IZC9_9ACTN</name>
<feature type="transmembrane region" description="Helical" evidence="1">
    <location>
        <begin position="361"/>
        <end position="378"/>
    </location>
</feature>
<dbReference type="EMBL" id="QICC01000014">
    <property type="protein sequence ID" value="RNM42349.1"/>
    <property type="molecule type" value="Genomic_DNA"/>
</dbReference>
<dbReference type="InterPro" id="IPR000792">
    <property type="entry name" value="Tscrpt_reg_LuxR_C"/>
</dbReference>
<reference evidence="3 5" key="1">
    <citation type="journal article" date="2018" name="Elife">
        <title>Discovery and characterization of a prevalent human gut bacterial enzyme sufficient for the inactivation of a family of plant toxins.</title>
        <authorList>
            <person name="Koppel N."/>
            <person name="Bisanz J.E."/>
            <person name="Pandelia M.E."/>
            <person name="Turnbaugh P.J."/>
            <person name="Balskus E.P."/>
        </authorList>
    </citation>
    <scope>NUCLEOTIDE SEQUENCE [LARGE SCALE GENOMIC DNA]</scope>
    <source>
        <strain evidence="3 5">DSM 16107</strain>
    </source>
</reference>
<protein>
    <recommendedName>
        <fullName evidence="2">HTH luxR-type domain-containing protein</fullName>
    </recommendedName>
</protein>